<keyword evidence="1" id="KW-0812">Transmembrane</keyword>
<protein>
    <submittedName>
        <fullName evidence="2">Uncharacterized protein</fullName>
    </submittedName>
</protein>
<accession>A0A0K2V613</accession>
<evidence type="ECO:0000313" key="2">
    <source>
        <dbReference type="EMBL" id="CDW45775.1"/>
    </source>
</evidence>
<feature type="non-terminal residue" evidence="2">
    <location>
        <position position="1"/>
    </location>
</feature>
<keyword evidence="1" id="KW-0472">Membrane</keyword>
<dbReference type="EMBL" id="HACA01028414">
    <property type="protein sequence ID" value="CDW45775.1"/>
    <property type="molecule type" value="Transcribed_RNA"/>
</dbReference>
<organism evidence="2">
    <name type="scientific">Lepeophtheirus salmonis</name>
    <name type="common">Salmon louse</name>
    <name type="synonym">Caligus salmonis</name>
    <dbReference type="NCBI Taxonomy" id="72036"/>
    <lineage>
        <taxon>Eukaryota</taxon>
        <taxon>Metazoa</taxon>
        <taxon>Ecdysozoa</taxon>
        <taxon>Arthropoda</taxon>
        <taxon>Crustacea</taxon>
        <taxon>Multicrustacea</taxon>
        <taxon>Hexanauplia</taxon>
        <taxon>Copepoda</taxon>
        <taxon>Siphonostomatoida</taxon>
        <taxon>Caligidae</taxon>
        <taxon>Lepeophtheirus</taxon>
    </lineage>
</organism>
<dbReference type="AlphaFoldDB" id="A0A0K2V613"/>
<proteinExistence type="predicted"/>
<reference evidence="2" key="1">
    <citation type="submission" date="2014-05" db="EMBL/GenBank/DDBJ databases">
        <authorList>
            <person name="Chronopoulou M."/>
        </authorList>
    </citation>
    <scope>NUCLEOTIDE SEQUENCE</scope>
    <source>
        <tissue evidence="2">Whole organism</tissue>
    </source>
</reference>
<name>A0A0K2V613_LEPSM</name>
<feature type="transmembrane region" description="Helical" evidence="1">
    <location>
        <begin position="5"/>
        <end position="23"/>
    </location>
</feature>
<evidence type="ECO:0000256" key="1">
    <source>
        <dbReference type="SAM" id="Phobius"/>
    </source>
</evidence>
<keyword evidence="1" id="KW-1133">Transmembrane helix</keyword>
<sequence length="61" mass="7363">LILFVIVNCFFSFFLILPILFSLDITNILYKTLNYQFTIILLVRLKCWPLVFDYSLYNISY</sequence>